<reference evidence="2" key="1">
    <citation type="submission" date="2022-11" db="UniProtKB">
        <authorList>
            <consortium name="WormBaseParasite"/>
        </authorList>
    </citation>
    <scope>IDENTIFICATION</scope>
</reference>
<evidence type="ECO:0000313" key="1">
    <source>
        <dbReference type="Proteomes" id="UP000887565"/>
    </source>
</evidence>
<dbReference type="AlphaFoldDB" id="A0A915JPW2"/>
<proteinExistence type="predicted"/>
<dbReference type="Proteomes" id="UP000887565">
    <property type="component" value="Unplaced"/>
</dbReference>
<evidence type="ECO:0000313" key="2">
    <source>
        <dbReference type="WBParaSite" id="nRc.2.0.1.t28138-RA"/>
    </source>
</evidence>
<accession>A0A915JPW2</accession>
<name>A0A915JPW2_ROMCU</name>
<sequence>MQIDHRNGYLNHIISLLYFPYRCRSGPAGAGRFSCQPASACDIMFAAIFQPSPSSRFFMEIFTTMNNDYDETLEHAVVYDSYTGLYCIIGKRKK</sequence>
<dbReference type="WBParaSite" id="nRc.2.0.1.t28138-RA">
    <property type="protein sequence ID" value="nRc.2.0.1.t28138-RA"/>
    <property type="gene ID" value="nRc.2.0.1.g28138"/>
</dbReference>
<keyword evidence="1" id="KW-1185">Reference proteome</keyword>
<protein>
    <submittedName>
        <fullName evidence="2">Uncharacterized protein</fullName>
    </submittedName>
</protein>
<organism evidence="1 2">
    <name type="scientific">Romanomermis culicivorax</name>
    <name type="common">Nematode worm</name>
    <dbReference type="NCBI Taxonomy" id="13658"/>
    <lineage>
        <taxon>Eukaryota</taxon>
        <taxon>Metazoa</taxon>
        <taxon>Ecdysozoa</taxon>
        <taxon>Nematoda</taxon>
        <taxon>Enoplea</taxon>
        <taxon>Dorylaimia</taxon>
        <taxon>Mermithida</taxon>
        <taxon>Mermithoidea</taxon>
        <taxon>Mermithidae</taxon>
        <taxon>Romanomermis</taxon>
    </lineage>
</organism>